<reference evidence="2 4" key="3">
    <citation type="submission" date="2019-07" db="EMBL/GenBank/DDBJ databases">
        <title>Whole genome shotgun sequence of Methylobacterium oxalidis NBRC 107715.</title>
        <authorList>
            <person name="Hosoyama A."/>
            <person name="Uohara A."/>
            <person name="Ohji S."/>
            <person name="Ichikawa N."/>
        </authorList>
    </citation>
    <scope>NUCLEOTIDE SEQUENCE [LARGE SCALE GENOMIC DNA]</scope>
    <source>
        <strain evidence="2 4">NBRC 107715</strain>
    </source>
</reference>
<feature type="signal peptide" evidence="1">
    <location>
        <begin position="1"/>
        <end position="25"/>
    </location>
</feature>
<dbReference type="EMBL" id="BJZU01000043">
    <property type="protein sequence ID" value="GEP04256.1"/>
    <property type="molecule type" value="Genomic_DNA"/>
</dbReference>
<protein>
    <recommendedName>
        <fullName evidence="6">Cobalt ABC transporter substrate-binding protein</fullName>
    </recommendedName>
</protein>
<reference evidence="3" key="4">
    <citation type="submission" date="2023-01" db="EMBL/GenBank/DDBJ databases">
        <title>Draft genome sequence of Methylobacterium oxalidis strain NBRC 107715.</title>
        <authorList>
            <person name="Sun Q."/>
            <person name="Mori K."/>
        </authorList>
    </citation>
    <scope>NUCLEOTIDE SEQUENCE</scope>
    <source>
        <strain evidence="3">NBRC 107715</strain>
    </source>
</reference>
<gene>
    <name evidence="3" type="ORF">GCM10007888_56080</name>
    <name evidence="2" type="ORF">MOX02_22940</name>
</gene>
<evidence type="ECO:0000313" key="5">
    <source>
        <dbReference type="Proteomes" id="UP001156856"/>
    </source>
</evidence>
<keyword evidence="1" id="KW-0732">Signal</keyword>
<proteinExistence type="predicted"/>
<organism evidence="2 4">
    <name type="scientific">Methylobacterium oxalidis</name>
    <dbReference type="NCBI Taxonomy" id="944322"/>
    <lineage>
        <taxon>Bacteria</taxon>
        <taxon>Pseudomonadati</taxon>
        <taxon>Pseudomonadota</taxon>
        <taxon>Alphaproteobacteria</taxon>
        <taxon>Hyphomicrobiales</taxon>
        <taxon>Methylobacteriaceae</taxon>
        <taxon>Methylobacterium</taxon>
    </lineage>
</organism>
<evidence type="ECO:0008006" key="6">
    <source>
        <dbReference type="Google" id="ProtNLM"/>
    </source>
</evidence>
<reference evidence="3" key="1">
    <citation type="journal article" date="2014" name="Int. J. Syst. Evol. Microbiol.">
        <title>Complete genome of a new Firmicutes species belonging to the dominant human colonic microbiota ('Ruminococcus bicirculans') reveals two chromosomes and a selective capacity to utilize plant glucans.</title>
        <authorList>
            <consortium name="NISC Comparative Sequencing Program"/>
            <person name="Wegmann U."/>
            <person name="Louis P."/>
            <person name="Goesmann A."/>
            <person name="Henrissat B."/>
            <person name="Duncan S.H."/>
            <person name="Flint H.J."/>
        </authorList>
    </citation>
    <scope>NUCLEOTIDE SEQUENCE</scope>
    <source>
        <strain evidence="3">NBRC 107715</strain>
    </source>
</reference>
<accession>A0A512J2R7</accession>
<evidence type="ECO:0000256" key="1">
    <source>
        <dbReference type="SAM" id="SignalP"/>
    </source>
</evidence>
<dbReference type="Pfam" id="PF10670">
    <property type="entry name" value="DUF4198"/>
    <property type="match status" value="1"/>
</dbReference>
<dbReference type="Proteomes" id="UP000321960">
    <property type="component" value="Unassembled WGS sequence"/>
</dbReference>
<evidence type="ECO:0000313" key="2">
    <source>
        <dbReference type="EMBL" id="GEP04256.1"/>
    </source>
</evidence>
<evidence type="ECO:0000313" key="3">
    <source>
        <dbReference type="EMBL" id="GLS67225.1"/>
    </source>
</evidence>
<dbReference type="EMBL" id="BSPK01000111">
    <property type="protein sequence ID" value="GLS67225.1"/>
    <property type="molecule type" value="Genomic_DNA"/>
</dbReference>
<dbReference type="OrthoDB" id="8205113at2"/>
<dbReference type="RefSeq" id="WP_147025900.1">
    <property type="nucleotide sequence ID" value="NZ_BJZU01000043.1"/>
</dbReference>
<sequence>MRPKRLLARLAWPLALALAAGSAEAHDLWLTPTPGGVAVHLGHAHEPALPSADKLVGLSALTGGGATALSARADGPVLSAALPEGARGALVFAAYDNGFWVRLREGGERNADRRAVPDARRSLWSMKFAKAVLGPDAPWERVLGQTLEIVPLEAPGAAAGAIRVRVLFEGRPLAGAGIAAASGEAPEVRVATDAAGEARVPLAQGGQQVLAVAHRVTPSRTPALADADAYGATLAFTRAEPRTN</sequence>
<dbReference type="Proteomes" id="UP001156856">
    <property type="component" value="Unassembled WGS sequence"/>
</dbReference>
<name>A0A512J2R7_9HYPH</name>
<comment type="caution">
    <text evidence="2">The sequence shown here is derived from an EMBL/GenBank/DDBJ whole genome shotgun (WGS) entry which is preliminary data.</text>
</comment>
<feature type="chain" id="PRO_5022085148" description="Cobalt ABC transporter substrate-binding protein" evidence="1">
    <location>
        <begin position="26"/>
        <end position="244"/>
    </location>
</feature>
<dbReference type="InterPro" id="IPR019613">
    <property type="entry name" value="DUF4198"/>
</dbReference>
<dbReference type="AlphaFoldDB" id="A0A512J2R7"/>
<evidence type="ECO:0000313" key="4">
    <source>
        <dbReference type="Proteomes" id="UP000321960"/>
    </source>
</evidence>
<keyword evidence="5" id="KW-1185">Reference proteome</keyword>
<reference evidence="5" key="2">
    <citation type="journal article" date="2019" name="Int. J. Syst. Evol. Microbiol.">
        <title>The Global Catalogue of Microorganisms (GCM) 10K type strain sequencing project: providing services to taxonomists for standard genome sequencing and annotation.</title>
        <authorList>
            <consortium name="The Broad Institute Genomics Platform"/>
            <consortium name="The Broad Institute Genome Sequencing Center for Infectious Disease"/>
            <person name="Wu L."/>
            <person name="Ma J."/>
        </authorList>
    </citation>
    <scope>NUCLEOTIDE SEQUENCE [LARGE SCALE GENOMIC DNA]</scope>
    <source>
        <strain evidence="5">NBRC 107715</strain>
    </source>
</reference>